<dbReference type="Proteomes" id="UP000277671">
    <property type="component" value="Unassembled WGS sequence"/>
</dbReference>
<sequence>MATGEESVEHFSDEELAYLRHLRFGQLPPRVLPEDHVPLIETDHRPDRPEPTGGEDEWMLRNAGG</sequence>
<dbReference type="RefSeq" id="WP_246016680.1">
    <property type="nucleotide sequence ID" value="NZ_RBKT01000001.1"/>
</dbReference>
<reference evidence="2 3" key="1">
    <citation type="submission" date="2018-10" db="EMBL/GenBank/DDBJ databases">
        <title>Sequencing the genomes of 1000 actinobacteria strains.</title>
        <authorList>
            <person name="Klenk H.-P."/>
        </authorList>
    </citation>
    <scope>NUCLEOTIDE SEQUENCE [LARGE SCALE GENOMIC DNA]</scope>
    <source>
        <strain evidence="2 3">DSM 45175</strain>
    </source>
</reference>
<comment type="caution">
    <text evidence="2">The sequence shown here is derived from an EMBL/GenBank/DDBJ whole genome shotgun (WGS) entry which is preliminary data.</text>
</comment>
<dbReference type="AlphaFoldDB" id="A0A495JAE6"/>
<evidence type="ECO:0000313" key="2">
    <source>
        <dbReference type="EMBL" id="RKR85793.1"/>
    </source>
</evidence>
<dbReference type="EMBL" id="RBKT01000001">
    <property type="protein sequence ID" value="RKR85793.1"/>
    <property type="molecule type" value="Genomic_DNA"/>
</dbReference>
<feature type="region of interest" description="Disordered" evidence="1">
    <location>
        <begin position="29"/>
        <end position="65"/>
    </location>
</feature>
<proteinExistence type="predicted"/>
<evidence type="ECO:0000256" key="1">
    <source>
        <dbReference type="SAM" id="MobiDB-lite"/>
    </source>
</evidence>
<evidence type="ECO:0000313" key="3">
    <source>
        <dbReference type="Proteomes" id="UP000277671"/>
    </source>
</evidence>
<keyword evidence="3" id="KW-1185">Reference proteome</keyword>
<name>A0A495JAE6_9ACTN</name>
<feature type="compositionally biased region" description="Basic and acidic residues" evidence="1">
    <location>
        <begin position="32"/>
        <end position="50"/>
    </location>
</feature>
<protein>
    <submittedName>
        <fullName evidence="2">Uncharacterized protein</fullName>
    </submittedName>
</protein>
<organism evidence="2 3">
    <name type="scientific">Micromonospora pisi</name>
    <dbReference type="NCBI Taxonomy" id="589240"/>
    <lineage>
        <taxon>Bacteria</taxon>
        <taxon>Bacillati</taxon>
        <taxon>Actinomycetota</taxon>
        <taxon>Actinomycetes</taxon>
        <taxon>Micromonosporales</taxon>
        <taxon>Micromonosporaceae</taxon>
        <taxon>Micromonospora</taxon>
    </lineage>
</organism>
<gene>
    <name evidence="2" type="ORF">BDK92_0002</name>
</gene>
<accession>A0A495JAE6</accession>